<dbReference type="GO" id="GO:0005385">
    <property type="term" value="F:zinc ion transmembrane transporter activity"/>
    <property type="evidence" value="ECO:0007669"/>
    <property type="project" value="TreeGrafter"/>
</dbReference>
<gene>
    <name evidence="7" type="primary">slc39a1_2</name>
    <name evidence="7" type="ORF">GWK47_053441</name>
</gene>
<feature type="compositionally biased region" description="Basic and acidic residues" evidence="5">
    <location>
        <begin position="192"/>
        <end position="202"/>
    </location>
</feature>
<feature type="region of interest" description="Disordered" evidence="5">
    <location>
        <begin position="379"/>
        <end position="438"/>
    </location>
</feature>
<keyword evidence="3 6" id="KW-1133">Transmembrane helix</keyword>
<evidence type="ECO:0000256" key="4">
    <source>
        <dbReference type="ARBA" id="ARBA00023136"/>
    </source>
</evidence>
<sequence length="438" mass="46739">MNEAVTVVIPRTLRQLRGTVRRRAEAQRRRVHEQEAGCGSTSARWYTDVAAGCLLPPQRPLKSIFFKRDTRLEKKLTKLAAAIEEENATTTANHHYNNNNNNSVNPCGNPGTGGREGREGSQDSMRCSVYSVGGGAAGVMGPKAQWAEAGVDNPVFAGDLNATAWNPSLKESILSSSQILPPPPCANGRVAPEAEDRGEKNAAHPSGGHGHSHNHLAISRLGSKGIASNLRSLLVILALSFHSIFEGLAVGLQERSVDVWYLLGAISAHKFVIAFCMGLELLAGGTSAGLMVIYMVVFALVSPLGVAFGILVTENLATDTSSHLLTVTILQGLAGGTILYVTFFEVLERERGRPGGRLLKFIFVLLGFSAMASLEAFGGHSHGHGHGHSHGHGQGQSHSPVHSPSTTTAAAITEGLHDHSHHDHSHHDHSHGHHDHEH</sequence>
<accession>A0A8J4Y708</accession>
<feature type="compositionally biased region" description="Basic residues" evidence="5">
    <location>
        <begin position="381"/>
        <end position="391"/>
    </location>
</feature>
<keyword evidence="4 6" id="KW-0472">Membrane</keyword>
<feature type="transmembrane region" description="Helical" evidence="6">
    <location>
        <begin position="259"/>
        <end position="279"/>
    </location>
</feature>
<comment type="caution">
    <text evidence="7">The sequence shown here is derived from an EMBL/GenBank/DDBJ whole genome shotgun (WGS) entry which is preliminary data.</text>
</comment>
<feature type="compositionally biased region" description="Basic residues" evidence="5">
    <location>
        <begin position="422"/>
        <end position="438"/>
    </location>
</feature>
<dbReference type="OrthoDB" id="448280at2759"/>
<dbReference type="Proteomes" id="UP000770661">
    <property type="component" value="Unassembled WGS sequence"/>
</dbReference>
<feature type="compositionally biased region" description="Low complexity" evidence="5">
    <location>
        <begin position="92"/>
        <end position="102"/>
    </location>
</feature>
<dbReference type="Pfam" id="PF02535">
    <property type="entry name" value="Zip"/>
    <property type="match status" value="1"/>
</dbReference>
<dbReference type="PANTHER" id="PTHR11040:SF203">
    <property type="entry name" value="FI18611P1-RELATED"/>
    <property type="match status" value="1"/>
</dbReference>
<feature type="transmembrane region" description="Helical" evidence="6">
    <location>
        <begin position="291"/>
        <end position="312"/>
    </location>
</feature>
<protein>
    <submittedName>
        <fullName evidence="7">Zinc transporter ZIP1</fullName>
    </submittedName>
</protein>
<feature type="region of interest" description="Disordered" evidence="5">
    <location>
        <begin position="92"/>
        <end position="123"/>
    </location>
</feature>
<feature type="transmembrane region" description="Helical" evidence="6">
    <location>
        <begin position="233"/>
        <end position="253"/>
    </location>
</feature>
<evidence type="ECO:0000256" key="2">
    <source>
        <dbReference type="ARBA" id="ARBA00022692"/>
    </source>
</evidence>
<keyword evidence="2 6" id="KW-0812">Transmembrane</keyword>
<name>A0A8J4Y708_CHIOP</name>
<feature type="region of interest" description="Disordered" evidence="5">
    <location>
        <begin position="176"/>
        <end position="214"/>
    </location>
</feature>
<dbReference type="AlphaFoldDB" id="A0A8J4Y708"/>
<feature type="transmembrane region" description="Helical" evidence="6">
    <location>
        <begin position="358"/>
        <end position="377"/>
    </location>
</feature>
<dbReference type="PANTHER" id="PTHR11040">
    <property type="entry name" value="ZINC/IRON TRANSPORTER"/>
    <property type="match status" value="1"/>
</dbReference>
<evidence type="ECO:0000256" key="5">
    <source>
        <dbReference type="SAM" id="MobiDB-lite"/>
    </source>
</evidence>
<evidence type="ECO:0000256" key="6">
    <source>
        <dbReference type="SAM" id="Phobius"/>
    </source>
</evidence>
<keyword evidence="8" id="KW-1185">Reference proteome</keyword>
<evidence type="ECO:0000256" key="1">
    <source>
        <dbReference type="ARBA" id="ARBA00004141"/>
    </source>
</evidence>
<dbReference type="GO" id="GO:0005886">
    <property type="term" value="C:plasma membrane"/>
    <property type="evidence" value="ECO:0007669"/>
    <property type="project" value="TreeGrafter"/>
</dbReference>
<organism evidence="7 8">
    <name type="scientific">Chionoecetes opilio</name>
    <name type="common">Atlantic snow crab</name>
    <name type="synonym">Cancer opilio</name>
    <dbReference type="NCBI Taxonomy" id="41210"/>
    <lineage>
        <taxon>Eukaryota</taxon>
        <taxon>Metazoa</taxon>
        <taxon>Ecdysozoa</taxon>
        <taxon>Arthropoda</taxon>
        <taxon>Crustacea</taxon>
        <taxon>Multicrustacea</taxon>
        <taxon>Malacostraca</taxon>
        <taxon>Eumalacostraca</taxon>
        <taxon>Eucarida</taxon>
        <taxon>Decapoda</taxon>
        <taxon>Pleocyemata</taxon>
        <taxon>Brachyura</taxon>
        <taxon>Eubrachyura</taxon>
        <taxon>Majoidea</taxon>
        <taxon>Majidae</taxon>
        <taxon>Chionoecetes</taxon>
    </lineage>
</organism>
<comment type="subcellular location">
    <subcellularLocation>
        <location evidence="1">Membrane</location>
        <topology evidence="1">Multi-pass membrane protein</topology>
    </subcellularLocation>
</comment>
<proteinExistence type="predicted"/>
<reference evidence="7" key="1">
    <citation type="submission" date="2020-07" db="EMBL/GenBank/DDBJ databases">
        <title>The High-quality genome of the commercially important snow crab, Chionoecetes opilio.</title>
        <authorList>
            <person name="Jeong J.-H."/>
            <person name="Ryu S."/>
        </authorList>
    </citation>
    <scope>NUCLEOTIDE SEQUENCE</scope>
    <source>
        <strain evidence="7">MADBK_172401_WGS</strain>
        <tissue evidence="7">Digestive gland</tissue>
    </source>
</reference>
<feature type="transmembrane region" description="Helical" evidence="6">
    <location>
        <begin position="324"/>
        <end position="346"/>
    </location>
</feature>
<evidence type="ECO:0000313" key="7">
    <source>
        <dbReference type="EMBL" id="KAG0717926.1"/>
    </source>
</evidence>
<evidence type="ECO:0000313" key="8">
    <source>
        <dbReference type="Proteomes" id="UP000770661"/>
    </source>
</evidence>
<dbReference type="EMBL" id="JACEEZ010016865">
    <property type="protein sequence ID" value="KAG0717926.1"/>
    <property type="molecule type" value="Genomic_DNA"/>
</dbReference>
<evidence type="ECO:0000256" key="3">
    <source>
        <dbReference type="ARBA" id="ARBA00022989"/>
    </source>
</evidence>
<dbReference type="InterPro" id="IPR003689">
    <property type="entry name" value="ZIP"/>
</dbReference>